<protein>
    <recommendedName>
        <fullName evidence="3">SIMPL domain-containing protein</fullName>
    </recommendedName>
</protein>
<keyword evidence="2" id="KW-1185">Reference proteome</keyword>
<dbReference type="PANTHER" id="PTHR34387:SF1">
    <property type="entry name" value="PERIPLASMIC IMMUNOGENIC PROTEIN"/>
    <property type="match status" value="1"/>
</dbReference>
<dbReference type="RefSeq" id="WP_203987726.1">
    <property type="nucleotide sequence ID" value="NZ_BOPG01000006.1"/>
</dbReference>
<organism evidence="1 2">
    <name type="scientific">Virgisporangium aurantiacum</name>
    <dbReference type="NCBI Taxonomy" id="175570"/>
    <lineage>
        <taxon>Bacteria</taxon>
        <taxon>Bacillati</taxon>
        <taxon>Actinomycetota</taxon>
        <taxon>Actinomycetes</taxon>
        <taxon>Micromonosporales</taxon>
        <taxon>Micromonosporaceae</taxon>
        <taxon>Virgisporangium</taxon>
    </lineage>
</organism>
<dbReference type="Pfam" id="PF04402">
    <property type="entry name" value="SIMPL"/>
    <property type="match status" value="1"/>
</dbReference>
<dbReference type="Gene3D" id="3.30.70.2970">
    <property type="entry name" value="Protein of unknown function (DUF541), domain 2"/>
    <property type="match status" value="1"/>
</dbReference>
<reference evidence="1" key="1">
    <citation type="submission" date="2021-01" db="EMBL/GenBank/DDBJ databases">
        <title>Whole genome shotgun sequence of Virgisporangium aurantiacum NBRC 16421.</title>
        <authorList>
            <person name="Komaki H."/>
            <person name="Tamura T."/>
        </authorList>
    </citation>
    <scope>NUCLEOTIDE SEQUENCE</scope>
    <source>
        <strain evidence="1">NBRC 16421</strain>
    </source>
</reference>
<dbReference type="PANTHER" id="PTHR34387">
    <property type="entry name" value="SLR1258 PROTEIN"/>
    <property type="match status" value="1"/>
</dbReference>
<dbReference type="InterPro" id="IPR007497">
    <property type="entry name" value="SIMPL/DUF541"/>
</dbReference>
<evidence type="ECO:0008006" key="3">
    <source>
        <dbReference type="Google" id="ProtNLM"/>
    </source>
</evidence>
<evidence type="ECO:0000313" key="1">
    <source>
        <dbReference type="EMBL" id="GIJ53489.1"/>
    </source>
</evidence>
<gene>
    <name evidence="1" type="ORF">Vau01_010050</name>
</gene>
<dbReference type="InterPro" id="IPR052022">
    <property type="entry name" value="26kDa_periplasmic_antigen"/>
</dbReference>
<dbReference type="GO" id="GO:0006974">
    <property type="term" value="P:DNA damage response"/>
    <property type="evidence" value="ECO:0007669"/>
    <property type="project" value="TreeGrafter"/>
</dbReference>
<comment type="caution">
    <text evidence="1">The sequence shown here is derived from an EMBL/GenBank/DDBJ whole genome shotgun (WGS) entry which is preliminary data.</text>
</comment>
<dbReference type="EMBL" id="BOPG01000006">
    <property type="protein sequence ID" value="GIJ53489.1"/>
    <property type="molecule type" value="Genomic_DNA"/>
</dbReference>
<evidence type="ECO:0000313" key="2">
    <source>
        <dbReference type="Proteomes" id="UP000612585"/>
    </source>
</evidence>
<name>A0A8J3YXG9_9ACTN</name>
<dbReference type="Proteomes" id="UP000612585">
    <property type="component" value="Unassembled WGS sequence"/>
</dbReference>
<proteinExistence type="predicted"/>
<accession>A0A8J3YXG9</accession>
<dbReference type="AlphaFoldDB" id="A0A8J3YXG9"/>
<dbReference type="Gene3D" id="3.30.110.170">
    <property type="entry name" value="Protein of unknown function (DUF541), domain 1"/>
    <property type="match status" value="1"/>
</dbReference>
<sequence length="221" mass="23805">MTEPVVAVRGEINREVPPEIATVSVTVAARDRERQAALTRLAERSAALGTLLDGYAEAIERRETNGVHVYPETRGPGERVVGYRGSVTLQLTVVDFAVLGDLMLRLADQDQTTVAGPYWALRPDSPAHRQARHDAIGDALTRAREYAEALGARITRLLQLSDAGLSGSAPTADYGAPQTMRAMAFSAAGDSSAPSFDLEPRLQQVYASVEARFAMTEPVLD</sequence>